<reference evidence="3" key="2">
    <citation type="submission" date="2020-09" db="EMBL/GenBank/DDBJ databases">
        <authorList>
            <person name="Sun Q."/>
            <person name="Ohkuma M."/>
        </authorList>
    </citation>
    <scope>NUCLEOTIDE SEQUENCE</scope>
    <source>
        <strain evidence="3">JCM 11219</strain>
    </source>
</reference>
<accession>A0A830EAF6</accession>
<evidence type="ECO:0000256" key="1">
    <source>
        <dbReference type="SAM" id="Phobius"/>
    </source>
</evidence>
<reference evidence="3" key="1">
    <citation type="journal article" date="2014" name="Int. J. Syst. Evol. Microbiol.">
        <title>Complete genome sequence of Corynebacterium casei LMG S-19264T (=DSM 44701T), isolated from a smear-ripened cheese.</title>
        <authorList>
            <consortium name="US DOE Joint Genome Institute (JGI-PGF)"/>
            <person name="Walter F."/>
            <person name="Albersmeier A."/>
            <person name="Kalinowski J."/>
            <person name="Ruckert C."/>
        </authorList>
    </citation>
    <scope>NUCLEOTIDE SEQUENCE</scope>
    <source>
        <strain evidence="3">JCM 11219</strain>
    </source>
</reference>
<dbReference type="EMBL" id="AP026830">
    <property type="protein sequence ID" value="BDR91289.1"/>
    <property type="molecule type" value="Genomic_DNA"/>
</dbReference>
<feature type="transmembrane region" description="Helical" evidence="1">
    <location>
        <begin position="43"/>
        <end position="70"/>
    </location>
</feature>
<evidence type="ECO:0000313" key="4">
    <source>
        <dbReference type="Proteomes" id="UP000657075"/>
    </source>
</evidence>
<keyword evidence="1" id="KW-0812">Transmembrane</keyword>
<feature type="transmembrane region" description="Helical" evidence="1">
    <location>
        <begin position="82"/>
        <end position="108"/>
    </location>
</feature>
<keyword evidence="1" id="KW-0472">Membrane</keyword>
<dbReference type="Proteomes" id="UP001060771">
    <property type="component" value="Chromosome"/>
</dbReference>
<organism evidence="3 4">
    <name type="scientific">Vulcanisaeta souniana JCM 11219</name>
    <dbReference type="NCBI Taxonomy" id="1293586"/>
    <lineage>
        <taxon>Archaea</taxon>
        <taxon>Thermoproteota</taxon>
        <taxon>Thermoprotei</taxon>
        <taxon>Thermoproteales</taxon>
        <taxon>Thermoproteaceae</taxon>
        <taxon>Vulcanisaeta</taxon>
    </lineage>
</organism>
<sequence length="215" mass="23885">MSLDSLERGIEYIRWSLFIVSADASTLVLLLLLSLFVSSFAAYIFTVVLAYFLLVSTVVPYVIIAILWLLGFRNLARYSRRYFIGFIGSLITVVSYFMNVTYMGYLIINELVGNTLVPQPLFLEPIILAYSRYFIVFSLYLPLPLFASFILGIIGSILSMLVLYRLGNDFNSPGSRRSALVSIIGLLAMEFPLVGGLLISIGSAFLAINLGSIKT</sequence>
<keyword evidence="5" id="KW-1185">Reference proteome</keyword>
<protein>
    <submittedName>
        <fullName evidence="3">Uncharacterized protein</fullName>
    </submittedName>
</protein>
<dbReference type="OrthoDB" id="28690at2157"/>
<feature type="transmembrane region" description="Helical" evidence="1">
    <location>
        <begin position="179"/>
        <end position="208"/>
    </location>
</feature>
<evidence type="ECO:0000313" key="3">
    <source>
        <dbReference type="EMBL" id="GGI84842.1"/>
    </source>
</evidence>
<name>A0A830EAF6_9CREN</name>
<dbReference type="GeneID" id="76205933"/>
<dbReference type="RefSeq" id="WP_054844103.1">
    <property type="nucleotide sequence ID" value="NZ_AP026830.1"/>
</dbReference>
<dbReference type="Proteomes" id="UP000657075">
    <property type="component" value="Unassembled WGS sequence"/>
</dbReference>
<evidence type="ECO:0000313" key="5">
    <source>
        <dbReference type="Proteomes" id="UP001060771"/>
    </source>
</evidence>
<reference evidence="2" key="4">
    <citation type="journal article" date="2023" name="Microbiol. Resour. Announc.">
        <title>Complete Genome Sequence of Vulcanisaeta souniana Strain IC-059, a Hyperthermophilic Archaeon Isolated from Hot Spring Water in Japan.</title>
        <authorList>
            <person name="Kato S."/>
            <person name="Itoh T."/>
            <person name="Wu L."/>
            <person name="Ma J."/>
            <person name="Ohkuma M."/>
        </authorList>
    </citation>
    <scope>NUCLEOTIDE SEQUENCE</scope>
    <source>
        <strain evidence="2">JCM 11219</strain>
    </source>
</reference>
<dbReference type="AlphaFoldDB" id="A0A830EAF6"/>
<dbReference type="EMBL" id="BMNM01000012">
    <property type="protein sequence ID" value="GGI84842.1"/>
    <property type="molecule type" value="Genomic_DNA"/>
</dbReference>
<reference evidence="5" key="3">
    <citation type="submission" date="2022-09" db="EMBL/GenBank/DDBJ databases">
        <title>Complete genome sequence of Vulcanisaeta souniana.</title>
        <authorList>
            <person name="Kato S."/>
            <person name="Itoh T."/>
            <person name="Ohkuma M."/>
        </authorList>
    </citation>
    <scope>NUCLEOTIDE SEQUENCE [LARGE SCALE GENOMIC DNA]</scope>
    <source>
        <strain evidence="5">JCM 11219</strain>
    </source>
</reference>
<evidence type="ECO:0000313" key="2">
    <source>
        <dbReference type="EMBL" id="BDR91289.1"/>
    </source>
</evidence>
<feature type="transmembrane region" description="Helical" evidence="1">
    <location>
        <begin position="148"/>
        <end position="167"/>
    </location>
</feature>
<gene>
    <name evidence="3" type="ORF">GCM10007112_22250</name>
    <name evidence="2" type="ORF">Vsou_03820</name>
</gene>
<feature type="transmembrane region" description="Helical" evidence="1">
    <location>
        <begin position="12"/>
        <end position="37"/>
    </location>
</feature>
<feature type="transmembrane region" description="Helical" evidence="1">
    <location>
        <begin position="120"/>
        <end position="141"/>
    </location>
</feature>
<proteinExistence type="predicted"/>
<keyword evidence="1" id="KW-1133">Transmembrane helix</keyword>